<evidence type="ECO:0000259" key="1">
    <source>
        <dbReference type="Pfam" id="PF01408"/>
    </source>
</evidence>
<dbReference type="GO" id="GO:0000166">
    <property type="term" value="F:nucleotide binding"/>
    <property type="evidence" value="ECO:0007669"/>
    <property type="project" value="InterPro"/>
</dbReference>
<comment type="caution">
    <text evidence="3">The sequence shown here is derived from an EMBL/GenBank/DDBJ whole genome shotgun (WGS) entry which is preliminary data.</text>
</comment>
<reference evidence="3 4" key="1">
    <citation type="journal article" date="2009" name="Int. J. Syst. Evol. Microbiol.">
        <title>Paenibacillus contaminans sp. nov., isolated from a contaminated laboratory plate.</title>
        <authorList>
            <person name="Chou J.H."/>
            <person name="Lee J.H."/>
            <person name="Lin M.C."/>
            <person name="Chang P.S."/>
            <person name="Arun A.B."/>
            <person name="Young C.C."/>
            <person name="Chen W.M."/>
        </authorList>
    </citation>
    <scope>NUCLEOTIDE SEQUENCE [LARGE SCALE GENOMIC DNA]</scope>
    <source>
        <strain evidence="3 4">CKOBP-6</strain>
    </source>
</reference>
<name>A0A329MBS8_9BACL</name>
<dbReference type="PANTHER" id="PTHR43249">
    <property type="entry name" value="UDP-N-ACETYL-2-AMINO-2-DEOXY-D-GLUCURONATE OXIDASE"/>
    <property type="match status" value="1"/>
</dbReference>
<dbReference type="SUPFAM" id="SSF51735">
    <property type="entry name" value="NAD(P)-binding Rossmann-fold domains"/>
    <property type="match status" value="1"/>
</dbReference>
<dbReference type="Gene3D" id="3.30.360.10">
    <property type="entry name" value="Dihydrodipicolinate Reductase, domain 2"/>
    <property type="match status" value="1"/>
</dbReference>
<dbReference type="InterPro" id="IPR036291">
    <property type="entry name" value="NAD(P)-bd_dom_sf"/>
</dbReference>
<dbReference type="Pfam" id="PF01408">
    <property type="entry name" value="GFO_IDH_MocA"/>
    <property type="match status" value="1"/>
</dbReference>
<dbReference type="EMBL" id="QMFB01000026">
    <property type="protein sequence ID" value="RAV14467.1"/>
    <property type="molecule type" value="Genomic_DNA"/>
</dbReference>
<gene>
    <name evidence="3" type="ORF">DQG23_31770</name>
</gene>
<feature type="domain" description="Gfo/Idh/MocA-like oxidoreductase N-terminal" evidence="1">
    <location>
        <begin position="3"/>
        <end position="121"/>
    </location>
</feature>
<dbReference type="AlphaFoldDB" id="A0A329MBS8"/>
<protein>
    <submittedName>
        <fullName evidence="3">Gfo/Idh/MocA family oxidoreductase</fullName>
    </submittedName>
</protein>
<keyword evidence="4" id="KW-1185">Reference proteome</keyword>
<dbReference type="SUPFAM" id="SSF55347">
    <property type="entry name" value="Glyceraldehyde-3-phosphate dehydrogenase-like, C-terminal domain"/>
    <property type="match status" value="1"/>
</dbReference>
<sequence length="325" mass="35524">MTVKIGMIGAGGIARHHLKQLQNISLAEVVSVYDVNREGAESMAAIVGARVSDTVDELLNPDVIDAVFICAPQFAREGLEEMASSRGIHLFVEKPLGLELQSVQRKEQAIRESGVIHSVGYCLRYYDTVQQAKEYLKDKTIHLIQAHRFGGSHPAPWWRQQHMSGGHLADAVTHQVDMIRFLAGEYRNVSAMFGHNSIKSVYPDATIADAGAVTFTLQSGAVGTITESCVSHYHSESEIKFFGHDFFVGLSGNGQVLTISDKDQQITVTSRLDPAYEQDKAFVEAVEAGSSDNILCRYADGKNTLAFTLAAHKSAEERGTIEIGD</sequence>
<organism evidence="3 4">
    <name type="scientific">Paenibacillus contaminans</name>
    <dbReference type="NCBI Taxonomy" id="450362"/>
    <lineage>
        <taxon>Bacteria</taxon>
        <taxon>Bacillati</taxon>
        <taxon>Bacillota</taxon>
        <taxon>Bacilli</taxon>
        <taxon>Bacillales</taxon>
        <taxon>Paenibacillaceae</taxon>
        <taxon>Paenibacillus</taxon>
    </lineage>
</organism>
<dbReference type="OrthoDB" id="9815825at2"/>
<evidence type="ECO:0000313" key="4">
    <source>
        <dbReference type="Proteomes" id="UP000250369"/>
    </source>
</evidence>
<dbReference type="RefSeq" id="WP_113035050.1">
    <property type="nucleotide sequence ID" value="NZ_QMFB01000026.1"/>
</dbReference>
<feature type="domain" description="GFO/IDH/MocA-like oxidoreductase" evidence="2">
    <location>
        <begin position="141"/>
        <end position="243"/>
    </location>
</feature>
<dbReference type="InterPro" id="IPR055170">
    <property type="entry name" value="GFO_IDH_MocA-like_dom"/>
</dbReference>
<dbReference type="InterPro" id="IPR000683">
    <property type="entry name" value="Gfo/Idh/MocA-like_OxRdtase_N"/>
</dbReference>
<dbReference type="Pfam" id="PF22725">
    <property type="entry name" value="GFO_IDH_MocA_C3"/>
    <property type="match status" value="1"/>
</dbReference>
<dbReference type="Gene3D" id="3.40.50.720">
    <property type="entry name" value="NAD(P)-binding Rossmann-like Domain"/>
    <property type="match status" value="1"/>
</dbReference>
<evidence type="ECO:0000313" key="3">
    <source>
        <dbReference type="EMBL" id="RAV14467.1"/>
    </source>
</evidence>
<evidence type="ECO:0000259" key="2">
    <source>
        <dbReference type="Pfam" id="PF22725"/>
    </source>
</evidence>
<dbReference type="Proteomes" id="UP000250369">
    <property type="component" value="Unassembled WGS sequence"/>
</dbReference>
<accession>A0A329MBS8</accession>
<dbReference type="PANTHER" id="PTHR43249:SF1">
    <property type="entry name" value="D-GLUCOSIDE 3-DEHYDROGENASE"/>
    <property type="match status" value="1"/>
</dbReference>
<dbReference type="InterPro" id="IPR052515">
    <property type="entry name" value="Gfo/Idh/MocA_Oxidoreductase"/>
</dbReference>
<proteinExistence type="predicted"/>